<dbReference type="InterPro" id="IPR009776">
    <property type="entry name" value="Spore_0_M"/>
</dbReference>
<comment type="caution">
    <text evidence="1">The sequence shown here is derived from an EMBL/GenBank/DDBJ whole genome shotgun (WGS) entry which is preliminary data.</text>
</comment>
<dbReference type="Proteomes" id="UP000233256">
    <property type="component" value="Unassembled WGS sequence"/>
</dbReference>
<accession>A0A2N1PJH4</accession>
<evidence type="ECO:0008006" key="3">
    <source>
        <dbReference type="Google" id="ProtNLM"/>
    </source>
</evidence>
<protein>
    <recommendedName>
        <fullName evidence="3">Sporulation protein</fullName>
    </recommendedName>
</protein>
<reference evidence="1 2" key="1">
    <citation type="journal article" date="2017" name="ISME J.">
        <title>Potential for microbial H2 and metal transformations associated with novel bacteria and archaea in deep terrestrial subsurface sediments.</title>
        <authorList>
            <person name="Hernsdorf A.W."/>
            <person name="Amano Y."/>
            <person name="Miyakawa K."/>
            <person name="Ise K."/>
            <person name="Suzuki Y."/>
            <person name="Anantharaman K."/>
            <person name="Probst A."/>
            <person name="Burstein D."/>
            <person name="Thomas B.C."/>
            <person name="Banfield J.F."/>
        </authorList>
    </citation>
    <scope>NUCLEOTIDE SEQUENCE [LARGE SCALE GENOMIC DNA]</scope>
    <source>
        <strain evidence="1">HGW-Wallbacteria-1</strain>
    </source>
</reference>
<name>A0A2N1PJH4_9BACT</name>
<proteinExistence type="predicted"/>
<organism evidence="1 2">
    <name type="scientific">Candidatus Wallbacteria bacterium HGW-Wallbacteria-1</name>
    <dbReference type="NCBI Taxonomy" id="2013854"/>
    <lineage>
        <taxon>Bacteria</taxon>
        <taxon>Candidatus Walliibacteriota</taxon>
    </lineage>
</organism>
<dbReference type="EMBL" id="PGXC01000044">
    <property type="protein sequence ID" value="PKK88493.1"/>
    <property type="molecule type" value="Genomic_DNA"/>
</dbReference>
<dbReference type="PANTHER" id="PTHR40053:SF1">
    <property type="entry name" value="SPORULATION-CONTROL PROTEIN SPO0M"/>
    <property type="match status" value="1"/>
</dbReference>
<evidence type="ECO:0000313" key="2">
    <source>
        <dbReference type="Proteomes" id="UP000233256"/>
    </source>
</evidence>
<evidence type="ECO:0000313" key="1">
    <source>
        <dbReference type="EMBL" id="PKK88493.1"/>
    </source>
</evidence>
<dbReference type="Pfam" id="PF07070">
    <property type="entry name" value="Spo0M"/>
    <property type="match status" value="1"/>
</dbReference>
<dbReference type="PANTHER" id="PTHR40053">
    <property type="entry name" value="SPORULATION-CONTROL PROTEIN SPO0M"/>
    <property type="match status" value="1"/>
</dbReference>
<sequence length="263" mass="29375">MGIMDSIKAAVGIGGAKIRIRIDNEENIRQGGHLCGQVILQGGKVEQKLTNLTLRIQLDKSYDSTAINAEKGHSAANEIIHALIVAESQMIRPGEEYAFDFQMDISENAPISTDTVCWQIKAIADIPAAMDSVSTVIFKVKPSAAQMAFDQAMLKLGYASQDLDNDLDTGSLYAEYEPIQTHNSIFSMLNCDFQNRDGDLHVEFTLIPEEDRLISLMESLMEEDENFPDLVLPCSSIFPDHDQNYPDLEYILGRIQEIFNRLK</sequence>
<gene>
    <name evidence="1" type="ORF">CVV64_18490</name>
</gene>
<dbReference type="AlphaFoldDB" id="A0A2N1PJH4"/>